<evidence type="ECO:0000313" key="1">
    <source>
        <dbReference type="Proteomes" id="UP000887575"/>
    </source>
</evidence>
<dbReference type="Proteomes" id="UP000887575">
    <property type="component" value="Unassembled WGS sequence"/>
</dbReference>
<protein>
    <submittedName>
        <fullName evidence="2">Uncharacterized protein</fullName>
    </submittedName>
</protein>
<keyword evidence="1" id="KW-1185">Reference proteome</keyword>
<sequence length="213" mass="24900">MHTTAELQMENNVSSTGNTLYKYSRDELLKLKETQEKTPIADETEAILSDKRLHRIQLEFDASRNSFVIANQIKMEGIQFDQTLLIFDVIINYDIETKLIVKWWRPQRGGLRVVSITADQDGRLIANEEDMAFNIDPTTSHLSIEKTKKLAVTLRNLRAEKLLPELRDDKKHVIFEFELNIGGKQETFWLRFYYNGLLNPIFTKKTPSDHEHY</sequence>
<dbReference type="AlphaFoldDB" id="A0AAF3FG62"/>
<reference evidence="2" key="1">
    <citation type="submission" date="2024-02" db="UniProtKB">
        <authorList>
            <consortium name="WormBaseParasite"/>
        </authorList>
    </citation>
    <scope>IDENTIFICATION</scope>
</reference>
<dbReference type="WBParaSite" id="MBELARI_LOCUS5639">
    <property type="protein sequence ID" value="MBELARI_LOCUS5639"/>
    <property type="gene ID" value="MBELARI_LOCUS5639"/>
</dbReference>
<accession>A0AAF3FG62</accession>
<organism evidence="1 2">
    <name type="scientific">Mesorhabditis belari</name>
    <dbReference type="NCBI Taxonomy" id="2138241"/>
    <lineage>
        <taxon>Eukaryota</taxon>
        <taxon>Metazoa</taxon>
        <taxon>Ecdysozoa</taxon>
        <taxon>Nematoda</taxon>
        <taxon>Chromadorea</taxon>
        <taxon>Rhabditida</taxon>
        <taxon>Rhabditina</taxon>
        <taxon>Rhabditomorpha</taxon>
        <taxon>Rhabditoidea</taxon>
        <taxon>Rhabditidae</taxon>
        <taxon>Mesorhabditinae</taxon>
        <taxon>Mesorhabditis</taxon>
    </lineage>
</organism>
<evidence type="ECO:0000313" key="2">
    <source>
        <dbReference type="WBParaSite" id="MBELARI_LOCUS5639"/>
    </source>
</evidence>
<proteinExistence type="predicted"/>
<name>A0AAF3FG62_9BILA</name>